<accession>A0A158KEV9</accession>
<evidence type="ECO:0000256" key="1">
    <source>
        <dbReference type="SAM" id="Phobius"/>
    </source>
</evidence>
<dbReference type="AlphaFoldDB" id="A0A158KEV9"/>
<keyword evidence="3" id="KW-1185">Reference proteome</keyword>
<protein>
    <submittedName>
        <fullName evidence="2">Uncharacterized protein</fullName>
    </submittedName>
</protein>
<feature type="transmembrane region" description="Helical" evidence="1">
    <location>
        <begin position="12"/>
        <end position="35"/>
    </location>
</feature>
<keyword evidence="1" id="KW-0472">Membrane</keyword>
<keyword evidence="1" id="KW-1133">Transmembrane helix</keyword>
<dbReference type="Proteomes" id="UP000054770">
    <property type="component" value="Unassembled WGS sequence"/>
</dbReference>
<dbReference type="OrthoDB" id="9133227at2"/>
<dbReference type="RefSeq" id="WP_087647691.1">
    <property type="nucleotide sequence ID" value="NZ_FCON02000086.1"/>
</dbReference>
<comment type="caution">
    <text evidence="2">The sequence shown here is derived from an EMBL/GenBank/DDBJ whole genome shotgun (WGS) entry which is preliminary data.</text>
</comment>
<name>A0A158KEV9_9BURK</name>
<evidence type="ECO:0000313" key="3">
    <source>
        <dbReference type="Proteomes" id="UP000054770"/>
    </source>
</evidence>
<feature type="transmembrane region" description="Helical" evidence="1">
    <location>
        <begin position="57"/>
        <end position="77"/>
    </location>
</feature>
<organism evidence="2 3">
    <name type="scientific">Caballeronia choica</name>
    <dbReference type="NCBI Taxonomy" id="326476"/>
    <lineage>
        <taxon>Bacteria</taxon>
        <taxon>Pseudomonadati</taxon>
        <taxon>Pseudomonadota</taxon>
        <taxon>Betaproteobacteria</taxon>
        <taxon>Burkholderiales</taxon>
        <taxon>Burkholderiaceae</taxon>
        <taxon>Caballeronia</taxon>
    </lineage>
</organism>
<keyword evidence="1" id="KW-0812">Transmembrane</keyword>
<proteinExistence type="predicted"/>
<gene>
    <name evidence="2" type="ORF">AWB68_05686</name>
</gene>
<reference evidence="2" key="1">
    <citation type="submission" date="2016-01" db="EMBL/GenBank/DDBJ databases">
        <authorList>
            <person name="Peeters C."/>
        </authorList>
    </citation>
    <scope>NUCLEOTIDE SEQUENCE [LARGE SCALE GENOMIC DNA]</scope>
    <source>
        <strain evidence="2">LMG 22940</strain>
    </source>
</reference>
<sequence>MSELLFSPQSPTVYWLLSIVSIACAAGIPGAVMLIDQVLARGPVWNQNEEVCDWPRVAAWTGMGLLAAALVALVLLCRSLATSY</sequence>
<evidence type="ECO:0000313" key="2">
    <source>
        <dbReference type="EMBL" id="SAL79666.1"/>
    </source>
</evidence>
<dbReference type="EMBL" id="FCON02000086">
    <property type="protein sequence ID" value="SAL79666.1"/>
    <property type="molecule type" value="Genomic_DNA"/>
</dbReference>